<keyword evidence="2" id="KW-0863">Zinc-finger</keyword>
<organism evidence="6 7">
    <name type="scientific">Methylocaldum szegediense</name>
    <dbReference type="NCBI Taxonomy" id="73780"/>
    <lineage>
        <taxon>Bacteria</taxon>
        <taxon>Pseudomonadati</taxon>
        <taxon>Pseudomonadota</taxon>
        <taxon>Gammaproteobacteria</taxon>
        <taxon>Methylococcales</taxon>
        <taxon>Methylococcaceae</taxon>
        <taxon>Methylocaldum</taxon>
    </lineage>
</organism>
<dbReference type="SUPFAM" id="SSF57716">
    <property type="entry name" value="Glucocorticoid receptor-like (DNA-binding domain)"/>
    <property type="match status" value="1"/>
</dbReference>
<sequence length="90" mass="10377">MDYIDIAQIVEECTRAEALQRLKASVAENEQQVTDPERGLVVCLDCEAPIPLERLAANPRAVRCIDCQLEYDREQQHEARLYPSFDDWDP</sequence>
<evidence type="ECO:0000256" key="1">
    <source>
        <dbReference type="ARBA" id="ARBA00022723"/>
    </source>
</evidence>
<name>A0ABN8XC36_9GAMM</name>
<feature type="zinc finger region" description="dksA C4-type" evidence="4">
    <location>
        <begin position="43"/>
        <end position="67"/>
    </location>
</feature>
<evidence type="ECO:0000259" key="5">
    <source>
        <dbReference type="Pfam" id="PF01258"/>
    </source>
</evidence>
<evidence type="ECO:0000256" key="2">
    <source>
        <dbReference type="ARBA" id="ARBA00022771"/>
    </source>
</evidence>
<dbReference type="Gene3D" id="1.20.120.910">
    <property type="entry name" value="DksA, coiled-coil domain"/>
    <property type="match status" value="1"/>
</dbReference>
<dbReference type="InterPro" id="IPR000962">
    <property type="entry name" value="Znf_DskA_TraR"/>
</dbReference>
<feature type="domain" description="Zinc finger DksA/TraR C4-type" evidence="5">
    <location>
        <begin position="40"/>
        <end position="72"/>
    </location>
</feature>
<gene>
    <name evidence="6" type="ORF">MSZNOR_4391</name>
</gene>
<evidence type="ECO:0000256" key="3">
    <source>
        <dbReference type="ARBA" id="ARBA00022833"/>
    </source>
</evidence>
<dbReference type="Pfam" id="PF01258">
    <property type="entry name" value="zf-dskA_traR"/>
    <property type="match status" value="1"/>
</dbReference>
<evidence type="ECO:0000256" key="4">
    <source>
        <dbReference type="PROSITE-ProRule" id="PRU00510"/>
    </source>
</evidence>
<dbReference type="EMBL" id="OX458333">
    <property type="protein sequence ID" value="CAI8948373.1"/>
    <property type="molecule type" value="Genomic_DNA"/>
</dbReference>
<protein>
    <submittedName>
        <fullName evidence="6">DnaK suppressor protein</fullName>
    </submittedName>
</protein>
<dbReference type="Proteomes" id="UP001162030">
    <property type="component" value="Chromosome"/>
</dbReference>
<dbReference type="PROSITE" id="PS51128">
    <property type="entry name" value="ZF_DKSA_2"/>
    <property type="match status" value="1"/>
</dbReference>
<keyword evidence="7" id="KW-1185">Reference proteome</keyword>
<proteinExistence type="predicted"/>
<keyword evidence="1" id="KW-0479">Metal-binding</keyword>
<dbReference type="RefSeq" id="WP_036268051.1">
    <property type="nucleotide sequence ID" value="NZ_OX458333.1"/>
</dbReference>
<evidence type="ECO:0000313" key="7">
    <source>
        <dbReference type="Proteomes" id="UP001162030"/>
    </source>
</evidence>
<reference evidence="6 7" key="1">
    <citation type="submission" date="2023-03" db="EMBL/GenBank/DDBJ databases">
        <authorList>
            <person name="Pearce D."/>
        </authorList>
    </citation>
    <scope>NUCLEOTIDE SEQUENCE [LARGE SCALE GENOMIC DNA]</scope>
    <source>
        <strain evidence="6">Msz</strain>
    </source>
</reference>
<keyword evidence="3" id="KW-0862">Zinc</keyword>
<evidence type="ECO:0000313" key="6">
    <source>
        <dbReference type="EMBL" id="CAI8948373.1"/>
    </source>
</evidence>
<accession>A0ABN8XC36</accession>